<evidence type="ECO:0000259" key="5">
    <source>
        <dbReference type="Pfam" id="PF01425"/>
    </source>
</evidence>
<dbReference type="InterPro" id="IPR020556">
    <property type="entry name" value="Amidase_CS"/>
</dbReference>
<comment type="similarity">
    <text evidence="2">Belongs to the amidase family.</text>
</comment>
<dbReference type="EMBL" id="MLHV01000004">
    <property type="protein sequence ID" value="OHU06894.1"/>
    <property type="molecule type" value="Genomic_DNA"/>
</dbReference>
<dbReference type="InterPro" id="IPR000120">
    <property type="entry name" value="Amidase"/>
</dbReference>
<dbReference type="Gene3D" id="3.90.1300.10">
    <property type="entry name" value="Amidase signature (AS) domain"/>
    <property type="match status" value="1"/>
</dbReference>
<accession>A0A1S1KIN4</accession>
<dbReference type="RefSeq" id="WP_070944133.1">
    <property type="nucleotide sequence ID" value="NZ_MLHV01000004.1"/>
</dbReference>
<evidence type="ECO:0000256" key="3">
    <source>
        <dbReference type="ARBA" id="ARBA00012922"/>
    </source>
</evidence>
<organism evidence="6 7">
    <name type="scientific">Mycobacterium syngnathidarum</name>
    <dbReference type="NCBI Taxonomy" id="1908205"/>
    <lineage>
        <taxon>Bacteria</taxon>
        <taxon>Bacillati</taxon>
        <taxon>Actinomycetota</taxon>
        <taxon>Actinomycetes</taxon>
        <taxon>Mycobacteriales</taxon>
        <taxon>Mycobacteriaceae</taxon>
        <taxon>Mycobacterium</taxon>
    </lineage>
</organism>
<evidence type="ECO:0000256" key="2">
    <source>
        <dbReference type="ARBA" id="ARBA00009199"/>
    </source>
</evidence>
<dbReference type="AlphaFoldDB" id="A0A1S1KIN4"/>
<protein>
    <recommendedName>
        <fullName evidence="3">amidase</fullName>
        <ecNumber evidence="3">3.5.1.4</ecNumber>
    </recommendedName>
</protein>
<dbReference type="PANTHER" id="PTHR11895">
    <property type="entry name" value="TRANSAMIDASE"/>
    <property type="match status" value="1"/>
</dbReference>
<keyword evidence="7" id="KW-1185">Reference proteome</keyword>
<dbReference type="InterPro" id="IPR023631">
    <property type="entry name" value="Amidase_dom"/>
</dbReference>
<dbReference type="SUPFAM" id="SSF75304">
    <property type="entry name" value="Amidase signature (AS) enzymes"/>
    <property type="match status" value="1"/>
</dbReference>
<comment type="caution">
    <text evidence="6">The sequence shown here is derived from an EMBL/GenBank/DDBJ whole genome shotgun (WGS) entry which is preliminary data.</text>
</comment>
<dbReference type="GO" id="GO:0004040">
    <property type="term" value="F:amidase activity"/>
    <property type="evidence" value="ECO:0007669"/>
    <property type="project" value="UniProtKB-EC"/>
</dbReference>
<evidence type="ECO:0000256" key="1">
    <source>
        <dbReference type="ARBA" id="ARBA00001311"/>
    </source>
</evidence>
<comment type="catalytic activity">
    <reaction evidence="1">
        <text>a monocarboxylic acid amide + H2O = a monocarboxylate + NH4(+)</text>
        <dbReference type="Rhea" id="RHEA:12020"/>
        <dbReference type="ChEBI" id="CHEBI:15377"/>
        <dbReference type="ChEBI" id="CHEBI:28938"/>
        <dbReference type="ChEBI" id="CHEBI:35757"/>
        <dbReference type="ChEBI" id="CHEBI:83628"/>
        <dbReference type="EC" id="3.5.1.4"/>
    </reaction>
</comment>
<dbReference type="NCBIfam" id="NF005899">
    <property type="entry name" value="PRK07869.1"/>
    <property type="match status" value="1"/>
</dbReference>
<dbReference type="Pfam" id="PF01425">
    <property type="entry name" value="Amidase"/>
    <property type="match status" value="1"/>
</dbReference>
<feature type="region of interest" description="Disordered" evidence="4">
    <location>
        <begin position="475"/>
        <end position="494"/>
    </location>
</feature>
<dbReference type="PROSITE" id="PS00571">
    <property type="entry name" value="AMIDASES"/>
    <property type="match status" value="1"/>
</dbReference>
<feature type="compositionally biased region" description="Basic residues" evidence="4">
    <location>
        <begin position="485"/>
        <end position="494"/>
    </location>
</feature>
<dbReference type="InterPro" id="IPR036928">
    <property type="entry name" value="AS_sf"/>
</dbReference>
<sequence>MTSGPRPARKAPTRCSAFGDDALGEHDAVGLVEELRAGRVSAADLIEAAIARVEAVNPTLNGLAFEAFDRAHARGAAPSSYGGYFDGVPTFVKDNAAVEGMPTMRGTDAWEPQPEPANGDFARAYLATGLVPLGKTRLSEFGFSASCEHPRLGPVRNPWNPAYTAGASSSGSGAFVAAGVVPIAHANDGGGSIRIPAACNGLVGLKPTRGRLPQDKDMRTMPLRIVSDGVLTRSVRDTAALLREMERVYRNPKLPPIGDISRPGKQRLRIAVCTQSVVHDAGVEMTELTHKTAALLEELGHRITVIGNPVQARFKDDFLLYWAFLAYALVRGGKRSFGPGFDRDKLDNLTLGLERHASRNLYRVPAAIARLARSRRITERLSNSYDAVLMPTLAEPTLEIGRLDPAADYEQIIDRLLSWVAFTPLQNATGDPAISLPLAQTANGLPAGMMLSTTRGREALLLELAFELEEARPWPRIQDPAPAAPRRRARKAAK</sequence>
<name>A0A1S1KIN4_9MYCO</name>
<dbReference type="EC" id="3.5.1.4" evidence="3"/>
<proteinExistence type="inferred from homology"/>
<reference evidence="6 7" key="1">
    <citation type="submission" date="2016-10" db="EMBL/GenBank/DDBJ databases">
        <title>Evaluation of Human, Animal and Environmental Mycobacterium chelonae Isolates by Core Genome Phylogenomic Analysis, Targeted Gene Comparison, and Anti-microbial Susceptibility Patterns: A Tale of Mistaken Identities.</title>
        <authorList>
            <person name="Fogelson S.B."/>
            <person name="Camus A.C."/>
            <person name="Lorenz W."/>
            <person name="Vasireddy R."/>
            <person name="Vasireddy S."/>
            <person name="Smith T."/>
            <person name="Brown-Elliott B.A."/>
            <person name="Wallace R.J.Jr."/>
            <person name="Hasan N.A."/>
            <person name="Reischl U."/>
            <person name="Sanchez S."/>
        </authorList>
    </citation>
    <scope>NUCLEOTIDE SEQUENCE [LARGE SCALE GENOMIC DNA]</scope>
    <source>
        <strain evidence="6 7">24999</strain>
    </source>
</reference>
<dbReference type="STRING" id="1908205.BKG60_18170"/>
<evidence type="ECO:0000313" key="7">
    <source>
        <dbReference type="Proteomes" id="UP000179636"/>
    </source>
</evidence>
<dbReference type="PANTHER" id="PTHR11895:SF7">
    <property type="entry name" value="GLUTAMYL-TRNA(GLN) AMIDOTRANSFERASE SUBUNIT A, MITOCHONDRIAL"/>
    <property type="match status" value="1"/>
</dbReference>
<evidence type="ECO:0000313" key="6">
    <source>
        <dbReference type="EMBL" id="OHU06894.1"/>
    </source>
</evidence>
<dbReference type="OrthoDB" id="5175573at2"/>
<gene>
    <name evidence="6" type="ORF">BKG61_06615</name>
</gene>
<feature type="domain" description="Amidase" evidence="5">
    <location>
        <begin position="44"/>
        <end position="462"/>
    </location>
</feature>
<evidence type="ECO:0000256" key="4">
    <source>
        <dbReference type="SAM" id="MobiDB-lite"/>
    </source>
</evidence>
<dbReference type="Proteomes" id="UP000179636">
    <property type="component" value="Unassembled WGS sequence"/>
</dbReference>